<dbReference type="PANTHER" id="PTHR23404">
    <property type="entry name" value="MOLYBDOPTERIN SYNTHASE RELATED"/>
    <property type="match status" value="1"/>
</dbReference>
<evidence type="ECO:0000256" key="4">
    <source>
        <dbReference type="ARBA" id="ARBA00013858"/>
    </source>
</evidence>
<reference evidence="12 13" key="1">
    <citation type="journal article" date="2017" name="Int. J. Syst. Evol. Microbiol.">
        <title>Arachidicoccus ginsenosidivorans sp. nov., with ginsenoside-converting activity isolated from ginseng cultivating soil.</title>
        <authorList>
            <person name="Siddiqi M.Z."/>
            <person name="Aslam Z."/>
            <person name="Im W.T."/>
        </authorList>
    </citation>
    <scope>NUCLEOTIDE SEQUENCE [LARGE SCALE GENOMIC DNA]</scope>
    <source>
        <strain evidence="12 13">Gsoil 809</strain>
    </source>
</reference>
<evidence type="ECO:0000256" key="9">
    <source>
        <dbReference type="ARBA" id="ARBA00030781"/>
    </source>
</evidence>
<evidence type="ECO:0000256" key="11">
    <source>
        <dbReference type="ARBA" id="ARBA00049878"/>
    </source>
</evidence>
<dbReference type="CDD" id="cd00756">
    <property type="entry name" value="MoaE"/>
    <property type="match status" value="1"/>
</dbReference>
<dbReference type="KEGG" id="agi:FSB73_06200"/>
<gene>
    <name evidence="12" type="ORF">FSB73_06200</name>
</gene>
<dbReference type="OrthoDB" id="9803224at2"/>
<evidence type="ECO:0000313" key="12">
    <source>
        <dbReference type="EMBL" id="QEC71326.1"/>
    </source>
</evidence>
<sequence length="138" mass="15127">MIDIQILESTLNTQEAIQAVSGVQCGALITFTGTVRDNTTGRKVLRLEYECYQAMALGQMKALAENALGQYNIQHISIHHRMGILIPGDIAVIIAVGSAHRADAFAACQYLIDTLKQTVPIWKKEVFTDGEVWVSAHS</sequence>
<dbReference type="InterPro" id="IPR036563">
    <property type="entry name" value="MoaE_sf"/>
</dbReference>
<dbReference type="EC" id="2.8.1.12" evidence="3"/>
<comment type="subunit">
    <text evidence="6">Heterotetramer of 2 MoaD subunits and 2 MoaE subunits. Also stable as homodimer. The enzyme changes between these two forms during catalysis.</text>
</comment>
<dbReference type="AlphaFoldDB" id="A0A5B8VL41"/>
<evidence type="ECO:0000256" key="8">
    <source>
        <dbReference type="ARBA" id="ARBA00030407"/>
    </source>
</evidence>
<comment type="catalytic activity">
    <reaction evidence="11">
        <text>2 [molybdopterin-synthase sulfur-carrier protein]-C-terminal-Gly-aminoethanethioate + cyclic pyranopterin phosphate + H2O = molybdopterin + 2 [molybdopterin-synthase sulfur-carrier protein]-C-terminal Gly-Gly + 2 H(+)</text>
        <dbReference type="Rhea" id="RHEA:26333"/>
        <dbReference type="Rhea" id="RHEA-COMP:12202"/>
        <dbReference type="Rhea" id="RHEA-COMP:19907"/>
        <dbReference type="ChEBI" id="CHEBI:15377"/>
        <dbReference type="ChEBI" id="CHEBI:15378"/>
        <dbReference type="ChEBI" id="CHEBI:58698"/>
        <dbReference type="ChEBI" id="CHEBI:59648"/>
        <dbReference type="ChEBI" id="CHEBI:90778"/>
        <dbReference type="ChEBI" id="CHEBI:232372"/>
        <dbReference type="EC" id="2.8.1.12"/>
    </reaction>
</comment>
<comment type="similarity">
    <text evidence="2">Belongs to the MoaE family.</text>
</comment>
<keyword evidence="13" id="KW-1185">Reference proteome</keyword>
<dbReference type="Gene3D" id="3.90.1170.40">
    <property type="entry name" value="Molybdopterin biosynthesis MoaE subunit"/>
    <property type="match status" value="1"/>
</dbReference>
<dbReference type="InterPro" id="IPR003448">
    <property type="entry name" value="Mopterin_biosynth_MoaE"/>
</dbReference>
<evidence type="ECO:0000256" key="10">
    <source>
        <dbReference type="ARBA" id="ARBA00032474"/>
    </source>
</evidence>
<accession>A0A5B8VL41</accession>
<evidence type="ECO:0000256" key="2">
    <source>
        <dbReference type="ARBA" id="ARBA00005426"/>
    </source>
</evidence>
<name>A0A5B8VL41_9BACT</name>
<comment type="pathway">
    <text evidence="1">Cofactor biosynthesis; molybdopterin biosynthesis.</text>
</comment>
<evidence type="ECO:0000256" key="5">
    <source>
        <dbReference type="ARBA" id="ARBA00023150"/>
    </source>
</evidence>
<evidence type="ECO:0000256" key="1">
    <source>
        <dbReference type="ARBA" id="ARBA00005046"/>
    </source>
</evidence>
<evidence type="ECO:0000313" key="13">
    <source>
        <dbReference type="Proteomes" id="UP000321291"/>
    </source>
</evidence>
<dbReference type="GO" id="GO:0030366">
    <property type="term" value="F:molybdopterin synthase activity"/>
    <property type="evidence" value="ECO:0007669"/>
    <property type="project" value="UniProtKB-EC"/>
</dbReference>
<dbReference type="Pfam" id="PF02391">
    <property type="entry name" value="MoaE"/>
    <property type="match status" value="1"/>
</dbReference>
<dbReference type="Proteomes" id="UP000321291">
    <property type="component" value="Chromosome"/>
</dbReference>
<evidence type="ECO:0000256" key="7">
    <source>
        <dbReference type="ARBA" id="ARBA00029745"/>
    </source>
</evidence>
<protein>
    <recommendedName>
        <fullName evidence="4">Molybdopterin synthase catalytic subunit</fullName>
        <ecNumber evidence="3">2.8.1.12</ecNumber>
    </recommendedName>
    <alternativeName>
        <fullName evidence="9">MPT synthase subunit 2</fullName>
    </alternativeName>
    <alternativeName>
        <fullName evidence="7">Molybdenum cofactor biosynthesis protein E</fullName>
    </alternativeName>
    <alternativeName>
        <fullName evidence="8">Molybdopterin-converting factor large subunit</fullName>
    </alternativeName>
    <alternativeName>
        <fullName evidence="10">Molybdopterin-converting factor subunit 2</fullName>
    </alternativeName>
</protein>
<evidence type="ECO:0000256" key="3">
    <source>
        <dbReference type="ARBA" id="ARBA00011950"/>
    </source>
</evidence>
<dbReference type="SUPFAM" id="SSF54690">
    <property type="entry name" value="Molybdopterin synthase subunit MoaE"/>
    <property type="match status" value="1"/>
</dbReference>
<dbReference type="RefSeq" id="WP_146780600.1">
    <property type="nucleotide sequence ID" value="NZ_CP042434.1"/>
</dbReference>
<evidence type="ECO:0000256" key="6">
    <source>
        <dbReference type="ARBA" id="ARBA00026066"/>
    </source>
</evidence>
<keyword evidence="5" id="KW-0501">Molybdenum cofactor biosynthesis</keyword>
<dbReference type="GO" id="GO:0006777">
    <property type="term" value="P:Mo-molybdopterin cofactor biosynthetic process"/>
    <property type="evidence" value="ECO:0007669"/>
    <property type="project" value="UniProtKB-KW"/>
</dbReference>
<proteinExistence type="inferred from homology"/>
<organism evidence="12 13">
    <name type="scientific">Arachidicoccus ginsenosidivorans</name>
    <dbReference type="NCBI Taxonomy" id="496057"/>
    <lineage>
        <taxon>Bacteria</taxon>
        <taxon>Pseudomonadati</taxon>
        <taxon>Bacteroidota</taxon>
        <taxon>Chitinophagia</taxon>
        <taxon>Chitinophagales</taxon>
        <taxon>Chitinophagaceae</taxon>
        <taxon>Arachidicoccus</taxon>
    </lineage>
</organism>
<dbReference type="EMBL" id="CP042434">
    <property type="protein sequence ID" value="QEC71326.1"/>
    <property type="molecule type" value="Genomic_DNA"/>
</dbReference>